<reference evidence="1" key="2">
    <citation type="submission" date="2023-01" db="EMBL/GenBank/DDBJ databases">
        <authorList>
            <person name="Rosani U."/>
            <person name="Delmont T.O."/>
            <person name="Gaia M."/>
            <person name="Krupovic M."/>
        </authorList>
    </citation>
    <scope>NUCLEOTIDE SEQUENCE</scope>
    <source>
        <strain evidence="1">MalacoHV4/Med/2018 155</strain>
    </source>
</reference>
<dbReference type="EMBL" id="BK063073">
    <property type="protein sequence ID" value="DBA11647.1"/>
    <property type="molecule type" value="Genomic_DNA"/>
</dbReference>
<organism evidence="1">
    <name type="scientific">Malaco herpesvirus 4</name>
    <dbReference type="NCBI Taxonomy" id="3031800"/>
    <lineage>
        <taxon>Viruses</taxon>
        <taxon>Duplodnaviria</taxon>
        <taxon>Heunggongvirae</taxon>
        <taxon>Peploviricota</taxon>
        <taxon>Herviviricetes</taxon>
        <taxon>Herpesvirales</taxon>
        <taxon>Malacoherpesviridae</taxon>
    </lineage>
</organism>
<name>A0AA48SFF8_9VIRU</name>
<sequence>MDSVQNGAAQRRAITVIIPIPNDQLTKYSQSILNGFASDHCREYSAIVDVDESNSRLKTIEILIRGGPLILPQDVEALTLFEKEILSPEEGSMSTTTFYNETIHLIVRHPDRNVMCTKPGDISKEAATAFVESLFLECLRRVNDSSMTRNYRNLHRYTWVCGDTGFWLSTRRYVSPIDVYIAPPVDDGSITPNRISWVESGIGSDAIGVVAVRYSLYVDYPCIMFHDREPARHRVVTKGNTIRVRVSPTTEASVLSDEHVRSVELFDKFVSRHVSTMTYRPVHGGVIDHVIINPRVCVGENCVAGTTTGTDVTTIQAFAKMLKACIRIVQMGSTRQEHIVQQKTRMKHIMDTCYWTVTRDFNKNQQSRAEIQNVRWDEQNLQIDGQLQWKRLPSVKWMLL</sequence>
<evidence type="ECO:0000313" key="1">
    <source>
        <dbReference type="EMBL" id="DBA11647.1"/>
    </source>
</evidence>
<reference evidence="1" key="1">
    <citation type="journal article" date="2023" name="Front. Mar. Sci.">
        <title>Tracing the invertebrate herpesviruses in the global sequence datasets.</title>
        <authorList>
            <person name="Rosani U."/>
            <person name="Gaia M."/>
            <person name="Delmont T.O."/>
            <person name="Krupovic M."/>
        </authorList>
    </citation>
    <scope>NUCLEOTIDE SEQUENCE</scope>
    <source>
        <strain evidence="1">MalacoHV4/Med/2018 155</strain>
    </source>
</reference>
<proteinExistence type="predicted"/>
<protein>
    <submittedName>
        <fullName evidence="1">ORF33</fullName>
    </submittedName>
</protein>
<accession>A0AA48SFF8</accession>